<dbReference type="Proteomes" id="UP001156870">
    <property type="component" value="Unassembled WGS sequence"/>
</dbReference>
<gene>
    <name evidence="5" type="ORF">GCM10007877_15850</name>
</gene>
<evidence type="ECO:0000256" key="1">
    <source>
        <dbReference type="ARBA" id="ARBA00006739"/>
    </source>
</evidence>
<evidence type="ECO:0000256" key="2">
    <source>
        <dbReference type="ARBA" id="ARBA00022676"/>
    </source>
</evidence>
<dbReference type="AlphaFoldDB" id="A0AA37T8I6"/>
<dbReference type="InterPro" id="IPR029044">
    <property type="entry name" value="Nucleotide-diphossugar_trans"/>
</dbReference>
<comment type="similarity">
    <text evidence="1">Belongs to the glycosyltransferase 2 family.</text>
</comment>
<evidence type="ECO:0000313" key="5">
    <source>
        <dbReference type="EMBL" id="GLS25871.1"/>
    </source>
</evidence>
<dbReference type="PANTHER" id="PTHR43179:SF12">
    <property type="entry name" value="GALACTOFURANOSYLTRANSFERASE GLFT2"/>
    <property type="match status" value="1"/>
</dbReference>
<proteinExistence type="inferred from homology"/>
<evidence type="ECO:0000313" key="6">
    <source>
        <dbReference type="Proteomes" id="UP001156870"/>
    </source>
</evidence>
<feature type="domain" description="Glycosyltransferase 2-like" evidence="4">
    <location>
        <begin position="5"/>
        <end position="105"/>
    </location>
</feature>
<dbReference type="Pfam" id="PF00535">
    <property type="entry name" value="Glycos_transf_2"/>
    <property type="match status" value="1"/>
</dbReference>
<reference evidence="5 6" key="1">
    <citation type="journal article" date="2014" name="Int. J. Syst. Evol. Microbiol.">
        <title>Complete genome sequence of Corynebacterium casei LMG S-19264T (=DSM 44701T), isolated from a smear-ripened cheese.</title>
        <authorList>
            <consortium name="US DOE Joint Genome Institute (JGI-PGF)"/>
            <person name="Walter F."/>
            <person name="Albersmeier A."/>
            <person name="Kalinowski J."/>
            <person name="Ruckert C."/>
        </authorList>
    </citation>
    <scope>NUCLEOTIDE SEQUENCE [LARGE SCALE GENOMIC DNA]</scope>
    <source>
        <strain evidence="5 6">NBRC 110095</strain>
    </source>
</reference>
<sequence>MIDLTVVIVSFNSADSILSCLKSVVTSKHFNVIIVDNCSSDNSQEKLQSTFPSTTVVQLSKNEGYGRAANAGFSKAASRFCLLLNPDINVSEKDIIEFYRLATSKNNEKNAIFAPAITEKQKNLRGINSVNFVLGAAMLIDFNKYEKRKIFDENIFLFYEEKDLCLRTVHENKQILRLNDIYFPHIKGTSSGTSPAISYFKQWHVGWSSMYFLKKHQLNNGRHSALALYVRYSVKRFLSFSKNKRMKYKARLGGVSAFLRGQAAFDKKGNPRMQHILKR</sequence>
<dbReference type="GO" id="GO:0016757">
    <property type="term" value="F:glycosyltransferase activity"/>
    <property type="evidence" value="ECO:0007669"/>
    <property type="project" value="UniProtKB-KW"/>
</dbReference>
<keyword evidence="6" id="KW-1185">Reference proteome</keyword>
<evidence type="ECO:0000256" key="3">
    <source>
        <dbReference type="ARBA" id="ARBA00022679"/>
    </source>
</evidence>
<dbReference type="EMBL" id="BSPD01000035">
    <property type="protein sequence ID" value="GLS25871.1"/>
    <property type="molecule type" value="Genomic_DNA"/>
</dbReference>
<protein>
    <recommendedName>
        <fullName evidence="4">Glycosyltransferase 2-like domain-containing protein</fullName>
    </recommendedName>
</protein>
<accession>A0AA37T8I6</accession>
<keyword evidence="2" id="KW-0328">Glycosyltransferase</keyword>
<dbReference type="Gene3D" id="3.90.550.10">
    <property type="entry name" value="Spore Coat Polysaccharide Biosynthesis Protein SpsA, Chain A"/>
    <property type="match status" value="1"/>
</dbReference>
<evidence type="ECO:0000259" key="4">
    <source>
        <dbReference type="Pfam" id="PF00535"/>
    </source>
</evidence>
<dbReference type="InterPro" id="IPR001173">
    <property type="entry name" value="Glyco_trans_2-like"/>
</dbReference>
<comment type="caution">
    <text evidence="5">The sequence shown here is derived from an EMBL/GenBank/DDBJ whole genome shotgun (WGS) entry which is preliminary data.</text>
</comment>
<dbReference type="SUPFAM" id="SSF53448">
    <property type="entry name" value="Nucleotide-diphospho-sugar transferases"/>
    <property type="match status" value="1"/>
</dbReference>
<keyword evidence="3" id="KW-0808">Transferase</keyword>
<name>A0AA37T8I6_9GAMM</name>
<dbReference type="PANTHER" id="PTHR43179">
    <property type="entry name" value="RHAMNOSYLTRANSFERASE WBBL"/>
    <property type="match status" value="1"/>
</dbReference>
<dbReference type="RefSeq" id="WP_232595051.1">
    <property type="nucleotide sequence ID" value="NZ_BSPD01000035.1"/>
</dbReference>
<organism evidence="5 6">
    <name type="scientific">Marinibactrum halimedae</name>
    <dbReference type="NCBI Taxonomy" id="1444977"/>
    <lineage>
        <taxon>Bacteria</taxon>
        <taxon>Pseudomonadati</taxon>
        <taxon>Pseudomonadota</taxon>
        <taxon>Gammaproteobacteria</taxon>
        <taxon>Cellvibrionales</taxon>
        <taxon>Cellvibrionaceae</taxon>
        <taxon>Marinibactrum</taxon>
    </lineage>
</organism>